<dbReference type="AlphaFoldDB" id="A0A917VZ21"/>
<dbReference type="InterPro" id="IPR003593">
    <property type="entry name" value="AAA+_ATPase"/>
</dbReference>
<evidence type="ECO:0000256" key="2">
    <source>
        <dbReference type="ARBA" id="ARBA00022741"/>
    </source>
</evidence>
<dbReference type="SUPFAM" id="SSF52540">
    <property type="entry name" value="P-loop containing nucleoside triphosphate hydrolases"/>
    <property type="match status" value="1"/>
</dbReference>
<dbReference type="GO" id="GO:0006355">
    <property type="term" value="P:regulation of DNA-templated transcription"/>
    <property type="evidence" value="ECO:0007669"/>
    <property type="project" value="InterPro"/>
</dbReference>
<feature type="domain" description="PTS EIIA type-4" evidence="6">
    <location>
        <begin position="574"/>
        <end position="700"/>
    </location>
</feature>
<dbReference type="PANTHER" id="PTHR32071">
    <property type="entry name" value="TRANSCRIPTIONAL REGULATORY PROTEIN"/>
    <property type="match status" value="1"/>
</dbReference>
<name>A0A917VZ21_9BACL</name>
<keyword evidence="4" id="KW-0067">ATP-binding</keyword>
<dbReference type="InterPro" id="IPR004701">
    <property type="entry name" value="PTS_EIIA_man-typ"/>
</dbReference>
<dbReference type="GO" id="GO:0016020">
    <property type="term" value="C:membrane"/>
    <property type="evidence" value="ECO:0007669"/>
    <property type="project" value="InterPro"/>
</dbReference>
<reference evidence="8" key="1">
    <citation type="journal article" date="2014" name="Int. J. Syst. Evol. Microbiol.">
        <title>Complete genome sequence of Corynebacterium casei LMG S-19264T (=DSM 44701T), isolated from a smear-ripened cheese.</title>
        <authorList>
            <consortium name="US DOE Joint Genome Institute (JGI-PGF)"/>
            <person name="Walter F."/>
            <person name="Albersmeier A."/>
            <person name="Kalinowski J."/>
            <person name="Ruckert C."/>
        </authorList>
    </citation>
    <scope>NUCLEOTIDE SEQUENCE</scope>
    <source>
        <strain evidence="8">JCM 15325</strain>
    </source>
</reference>
<evidence type="ECO:0000313" key="8">
    <source>
        <dbReference type="EMBL" id="GGL41759.1"/>
    </source>
</evidence>
<protein>
    <submittedName>
        <fullName evidence="8">Transcriptional regulator</fullName>
    </submittedName>
</protein>
<feature type="domain" description="Sigma-54 factor interaction" evidence="5">
    <location>
        <begin position="116"/>
        <end position="350"/>
    </location>
</feature>
<dbReference type="PROSITE" id="PS00676">
    <property type="entry name" value="SIGMA54_INTERACT_2"/>
    <property type="match status" value="1"/>
</dbReference>
<dbReference type="InterPro" id="IPR011608">
    <property type="entry name" value="PRD"/>
</dbReference>
<dbReference type="GO" id="GO:0009401">
    <property type="term" value="P:phosphoenolpyruvate-dependent sugar phosphotransferase system"/>
    <property type="evidence" value="ECO:0007669"/>
    <property type="project" value="InterPro"/>
</dbReference>
<proteinExistence type="predicted"/>
<keyword evidence="3" id="KW-0418">Kinase</keyword>
<dbReference type="InterPro" id="IPR025943">
    <property type="entry name" value="Sigma_54_int_dom_ATP-bd_2"/>
</dbReference>
<sequence>MTRRKEKVYEELVRQCDGMDKNTLLSKSGVPASEVAAHLGMLRSNACLELNNLVRENKVIKFVTRPVLYVPASVLQRVFGNVIDVSVVKARSVNDLLQQKKSKPKSLPEKDPFSQLIGADQSLKASVTQAKAAVVYPPRGLNTLILGPTGSGKTLFAHMMHGYAKYTKRLADNSPFIVFNCADYYNNAQLLLGHLFGYIKGAFTGADSDTEGLVAKADGGILFLDEIHRLPPEGQEMIFYFMDTGKYSKLGETGIKRESHVLIIGATTADPESALLQTFLRRIPVTINIPKFNERSPLEKVELTKFLLSREARRTNNQFKVSADVIRALIGSVTFGNVGQLKSNVQLICAQGFLNNFNSDCISLTGKMLPSEMKEGLSVISRDQEINNQLDKYLTQETLIIGRQDGLMIDDEGYEPPVDIYKIISGKYQFLSDEGLSTKDIKTFISKDIKAHFTKFYQQTTGSRLETLIDSGMLSLAPRIEATCTRYLGHQISEQFLSFILLHLDSFMRHTSRKLSVLPKERKNMVSPGSKEYRAACAIAKLIVEAFNLNVPEIEIEYIAVLLSSSEELSRRKNVGIVVAAHGDQTASSMVRVAKELLGDYPVAAIDMPLSVSFKDIFADIVHTVRKMNQGEGVLMMVDMGSLYYFEEKIAASAGVSVRAIDMVSTPLILEAVKKANYLHLNLDSIAESLRMVRANSEMIADVEKDGKQKAVLTICTTGKGTAQRIKTIISEYLRSLTNENIRIIPVSMVGLYEQAQKLTDKYRIIASIGAKDPKLDGVPYITLQQFIGGESQNIIEQAILRKPVTVKENPSNVIVKGVCEDSLQNMLTYLNPKKAVEAINEFNKTLQRALNVHFKNATKIRIIMHLSFALEREITRTPLKYTETVSQEKEKMSDLLSEPLQVIQYKLNIALGKGETLYLVDMLADELGKSVLNLA</sequence>
<dbReference type="Gene3D" id="3.40.50.510">
    <property type="entry name" value="Phosphotransferase system, mannose-type IIA component"/>
    <property type="match status" value="1"/>
</dbReference>
<dbReference type="SMART" id="SM00382">
    <property type="entry name" value="AAA"/>
    <property type="match status" value="1"/>
</dbReference>
<dbReference type="Pfam" id="PF03610">
    <property type="entry name" value="EIIA-man"/>
    <property type="match status" value="1"/>
</dbReference>
<accession>A0A917VZ21</accession>
<keyword evidence="2" id="KW-0547">Nucleotide-binding</keyword>
<feature type="domain" description="PRD" evidence="7">
    <location>
        <begin position="831"/>
        <end position="934"/>
    </location>
</feature>
<dbReference type="PANTHER" id="PTHR32071:SF90">
    <property type="entry name" value="TRANSCRIPTIONAL REGULATORY PROTEIN LEVR"/>
    <property type="match status" value="1"/>
</dbReference>
<dbReference type="GO" id="GO:0016301">
    <property type="term" value="F:kinase activity"/>
    <property type="evidence" value="ECO:0007669"/>
    <property type="project" value="UniProtKB-KW"/>
</dbReference>
<feature type="domain" description="PRD" evidence="7">
    <location>
        <begin position="468"/>
        <end position="573"/>
    </location>
</feature>
<dbReference type="RefSeq" id="WP_188800960.1">
    <property type="nucleotide sequence ID" value="NZ_BMOK01000001.1"/>
</dbReference>
<keyword evidence="9" id="KW-1185">Reference proteome</keyword>
<evidence type="ECO:0000259" key="5">
    <source>
        <dbReference type="PROSITE" id="PS50045"/>
    </source>
</evidence>
<evidence type="ECO:0000259" key="6">
    <source>
        <dbReference type="PROSITE" id="PS51096"/>
    </source>
</evidence>
<organism evidence="8 9">
    <name type="scientific">Sporolactobacillus putidus</name>
    <dbReference type="NCBI Taxonomy" id="492735"/>
    <lineage>
        <taxon>Bacteria</taxon>
        <taxon>Bacillati</taxon>
        <taxon>Bacillota</taxon>
        <taxon>Bacilli</taxon>
        <taxon>Bacillales</taxon>
        <taxon>Sporolactobacillaceae</taxon>
        <taxon>Sporolactobacillus</taxon>
    </lineage>
</organism>
<dbReference type="PROSITE" id="PS51096">
    <property type="entry name" value="PTS_EIIA_TYPE_4"/>
    <property type="match status" value="1"/>
</dbReference>
<dbReference type="Gene3D" id="1.10.1790.10">
    <property type="entry name" value="PRD domain"/>
    <property type="match status" value="2"/>
</dbReference>
<evidence type="ECO:0000256" key="3">
    <source>
        <dbReference type="ARBA" id="ARBA00022777"/>
    </source>
</evidence>
<keyword evidence="1" id="KW-0808">Transferase</keyword>
<dbReference type="Gene3D" id="3.40.50.300">
    <property type="entry name" value="P-loop containing nucleotide triphosphate hydrolases"/>
    <property type="match status" value="1"/>
</dbReference>
<dbReference type="InterPro" id="IPR036634">
    <property type="entry name" value="PRD_sf"/>
</dbReference>
<evidence type="ECO:0000259" key="7">
    <source>
        <dbReference type="PROSITE" id="PS51372"/>
    </source>
</evidence>
<dbReference type="Pfam" id="PF00158">
    <property type="entry name" value="Sigma54_activat"/>
    <property type="match status" value="1"/>
</dbReference>
<dbReference type="InterPro" id="IPR033887">
    <property type="entry name" value="PTS_IIA_man"/>
</dbReference>
<reference evidence="8" key="2">
    <citation type="submission" date="2020-09" db="EMBL/GenBank/DDBJ databases">
        <authorList>
            <person name="Sun Q."/>
            <person name="Ohkuma M."/>
        </authorList>
    </citation>
    <scope>NUCLEOTIDE SEQUENCE</scope>
    <source>
        <strain evidence="8">JCM 15325</strain>
    </source>
</reference>
<dbReference type="SUPFAM" id="SSF63520">
    <property type="entry name" value="PTS-regulatory domain, PRD"/>
    <property type="match status" value="2"/>
</dbReference>
<gene>
    <name evidence="8" type="ORF">GCM10007968_02100</name>
</gene>
<dbReference type="CDD" id="cd00006">
    <property type="entry name" value="PTS_IIA_man"/>
    <property type="match status" value="1"/>
</dbReference>
<dbReference type="InterPro" id="IPR027417">
    <property type="entry name" value="P-loop_NTPase"/>
</dbReference>
<comment type="caution">
    <text evidence="8">The sequence shown here is derived from an EMBL/GenBank/DDBJ whole genome shotgun (WGS) entry which is preliminary data.</text>
</comment>
<dbReference type="PROSITE" id="PS51372">
    <property type="entry name" value="PRD_2"/>
    <property type="match status" value="2"/>
</dbReference>
<dbReference type="InterPro" id="IPR002078">
    <property type="entry name" value="Sigma_54_int"/>
</dbReference>
<evidence type="ECO:0000256" key="4">
    <source>
        <dbReference type="ARBA" id="ARBA00022840"/>
    </source>
</evidence>
<dbReference type="EMBL" id="BMOK01000001">
    <property type="protein sequence ID" value="GGL41759.1"/>
    <property type="molecule type" value="Genomic_DNA"/>
</dbReference>
<evidence type="ECO:0000256" key="1">
    <source>
        <dbReference type="ARBA" id="ARBA00022679"/>
    </source>
</evidence>
<dbReference type="InterPro" id="IPR036662">
    <property type="entry name" value="PTS_EIIA_man-typ_sf"/>
</dbReference>
<evidence type="ECO:0000313" key="9">
    <source>
        <dbReference type="Proteomes" id="UP000654670"/>
    </source>
</evidence>
<dbReference type="PROSITE" id="PS50045">
    <property type="entry name" value="SIGMA54_INTERACT_4"/>
    <property type="match status" value="1"/>
</dbReference>
<dbReference type="CDD" id="cd00009">
    <property type="entry name" value="AAA"/>
    <property type="match status" value="1"/>
</dbReference>
<dbReference type="Proteomes" id="UP000654670">
    <property type="component" value="Unassembled WGS sequence"/>
</dbReference>
<dbReference type="Pfam" id="PF00874">
    <property type="entry name" value="PRD"/>
    <property type="match status" value="2"/>
</dbReference>
<dbReference type="GO" id="GO:0005524">
    <property type="term" value="F:ATP binding"/>
    <property type="evidence" value="ECO:0007669"/>
    <property type="project" value="UniProtKB-KW"/>
</dbReference>
<dbReference type="SUPFAM" id="SSF53062">
    <property type="entry name" value="PTS system fructose IIA component-like"/>
    <property type="match status" value="1"/>
</dbReference>